<dbReference type="EMBL" id="JABWPM010000022">
    <property type="protein sequence ID" value="NUY98209.1"/>
    <property type="molecule type" value="Genomic_DNA"/>
</dbReference>
<accession>A0A653YJC8</accession>
<evidence type="ECO:0000313" key="1">
    <source>
        <dbReference type="EMBL" id="NUY98209.1"/>
    </source>
</evidence>
<dbReference type="GeneID" id="57346908"/>
<dbReference type="EMBL" id="CABWMH010000034">
    <property type="protein sequence ID" value="VXC42676.1"/>
    <property type="molecule type" value="Genomic_DNA"/>
</dbReference>
<dbReference type="InterPro" id="IPR009385">
    <property type="entry name" value="Plasmid_inh_PsiB"/>
</dbReference>
<evidence type="ECO:0000313" key="4">
    <source>
        <dbReference type="Proteomes" id="UP000566985"/>
    </source>
</evidence>
<proteinExistence type="predicted"/>
<name>A0A653YJC8_9GAMM</name>
<dbReference type="Proteomes" id="UP000433737">
    <property type="component" value="Unassembled WGS sequence"/>
</dbReference>
<evidence type="ECO:0008006" key="5">
    <source>
        <dbReference type="Google" id="ProtNLM"/>
    </source>
</evidence>
<protein>
    <recommendedName>
        <fullName evidence="5">Conjugation system SOS inhibitor PsiB</fullName>
    </recommendedName>
</protein>
<organism evidence="1 4">
    <name type="scientific">Pantoea brenneri</name>
    <dbReference type="NCBI Taxonomy" id="472694"/>
    <lineage>
        <taxon>Bacteria</taxon>
        <taxon>Pseudomonadati</taxon>
        <taxon>Pseudomonadota</taxon>
        <taxon>Gammaproteobacteria</taxon>
        <taxon>Enterobacterales</taxon>
        <taxon>Erwiniaceae</taxon>
        <taxon>Pantoea</taxon>
    </lineage>
</organism>
<dbReference type="Proteomes" id="UP000566985">
    <property type="component" value="Unassembled WGS sequence"/>
</dbReference>
<dbReference type="Gene3D" id="3.40.50.11880">
    <property type="entry name" value="Plasmid SOS inhibition protein"/>
    <property type="match status" value="1"/>
</dbReference>
<evidence type="ECO:0000313" key="3">
    <source>
        <dbReference type="Proteomes" id="UP000433737"/>
    </source>
</evidence>
<reference evidence="1 4" key="2">
    <citation type="submission" date="2020-05" db="EMBL/GenBank/DDBJ databases">
        <title>Whole Genome Sequences of Enterobacteriales Associated with the International Space Station.</title>
        <authorList>
            <person name="Bharadwaj A."/>
            <person name="Daudu R."/>
            <person name="Singh N."/>
            <person name="Wood J."/>
            <person name="Debieu M."/>
            <person name="Mason C."/>
            <person name="Wang C."/>
            <person name="Venkateswaran K."/>
        </authorList>
    </citation>
    <scope>NUCLEOTIDE SEQUENCE [LARGE SCALE GENOMIC DNA]</scope>
    <source>
        <strain evidence="1 4">IF5SW-B1</strain>
    </source>
</reference>
<dbReference type="AlphaFoldDB" id="A0A653YJC8"/>
<dbReference type="InterPro" id="IPR038131">
    <property type="entry name" value="PsiB-like_sf"/>
</dbReference>
<gene>
    <name evidence="1" type="ORF">HU668_17265</name>
    <name evidence="2" type="ORF">PANT111_40238</name>
</gene>
<dbReference type="RefSeq" id="WP_069729388.1">
    <property type="nucleotide sequence ID" value="NZ_JABWPE010000022.1"/>
</dbReference>
<reference evidence="2 3" key="1">
    <citation type="submission" date="2019-10" db="EMBL/GenBank/DDBJ databases">
        <authorList>
            <person name="Karimi E."/>
        </authorList>
    </citation>
    <scope>NUCLEOTIDE SEQUENCE [LARGE SCALE GENOMIC DNA]</scope>
    <source>
        <strain evidence="2">Pantoea sp. 111</strain>
    </source>
</reference>
<comment type="caution">
    <text evidence="1">The sequence shown here is derived from an EMBL/GenBank/DDBJ whole genome shotgun (WGS) entry which is preliminary data.</text>
</comment>
<evidence type="ECO:0000313" key="2">
    <source>
        <dbReference type="EMBL" id="VXC42676.1"/>
    </source>
</evidence>
<sequence>MSATQSKEKIRNGKTSAYYGRQRGGYRSCCGSELTRDESVTLQRLKAFTPGDFEAYSARGEAFRRRLCGTVLNALQLSNAWLTDCECRGEWGGVFPVHLRLTHRKNPLVTLDILSPGSESPFWHGLIWINPDHTGLYVLNTEQFEPESIGRLLTRIEEMVSAGITPAEIVAVLGRKGARV</sequence>
<dbReference type="Pfam" id="PF06290">
    <property type="entry name" value="PsiB"/>
    <property type="match status" value="1"/>
</dbReference>